<evidence type="ECO:0000313" key="2">
    <source>
        <dbReference type="Proteomes" id="UP000231056"/>
    </source>
</evidence>
<dbReference type="Proteomes" id="UP000231056">
    <property type="component" value="Unassembled WGS sequence"/>
</dbReference>
<name>A0A2M6ITC0_9BACT</name>
<dbReference type="EMBL" id="PCVM01000091">
    <property type="protein sequence ID" value="PIQ73181.1"/>
    <property type="molecule type" value="Genomic_DNA"/>
</dbReference>
<protein>
    <submittedName>
        <fullName evidence="1">Uncharacterized protein</fullName>
    </submittedName>
</protein>
<dbReference type="InterPro" id="IPR043731">
    <property type="entry name" value="DUF5674"/>
</dbReference>
<dbReference type="AlphaFoldDB" id="A0A2M6ITC0"/>
<organism evidence="1 2">
    <name type="scientific">Candidatus Roizmanbacteria bacterium CG11_big_fil_rev_8_21_14_0_20_36_8</name>
    <dbReference type="NCBI Taxonomy" id="1974856"/>
    <lineage>
        <taxon>Bacteria</taxon>
        <taxon>Candidatus Roizmaniibacteriota</taxon>
    </lineage>
</organism>
<proteinExistence type="predicted"/>
<sequence length="112" mass="12617">MKLVNNSITKAELADMSARMFSGLVKAVVDLEKKIMMVDAAMHVDLEAELLKSGSKQENLWGINFYPEVEGEDFIEFDSMINIRPSQGNLSRNIESESVKKEIRLLVNTLVI</sequence>
<dbReference type="Pfam" id="PF18924">
    <property type="entry name" value="DUF5674"/>
    <property type="match status" value="1"/>
</dbReference>
<accession>A0A2M6ITC0</accession>
<evidence type="ECO:0000313" key="1">
    <source>
        <dbReference type="EMBL" id="PIQ73181.1"/>
    </source>
</evidence>
<comment type="caution">
    <text evidence="1">The sequence shown here is derived from an EMBL/GenBank/DDBJ whole genome shotgun (WGS) entry which is preliminary data.</text>
</comment>
<gene>
    <name evidence="1" type="ORF">COV58_03880</name>
</gene>
<reference evidence="1 2" key="1">
    <citation type="submission" date="2017-09" db="EMBL/GenBank/DDBJ databases">
        <title>Depth-based differentiation of microbial function through sediment-hosted aquifers and enrichment of novel symbionts in the deep terrestrial subsurface.</title>
        <authorList>
            <person name="Probst A.J."/>
            <person name="Ladd B."/>
            <person name="Jarett J.K."/>
            <person name="Geller-Mcgrath D.E."/>
            <person name="Sieber C.M."/>
            <person name="Emerson J.B."/>
            <person name="Anantharaman K."/>
            <person name="Thomas B.C."/>
            <person name="Malmstrom R."/>
            <person name="Stieglmeier M."/>
            <person name="Klingl A."/>
            <person name="Woyke T."/>
            <person name="Ryan C.M."/>
            <person name="Banfield J.F."/>
        </authorList>
    </citation>
    <scope>NUCLEOTIDE SEQUENCE [LARGE SCALE GENOMIC DNA]</scope>
    <source>
        <strain evidence="1">CG11_big_fil_rev_8_21_14_0_20_36_8</strain>
    </source>
</reference>